<feature type="transmembrane region" description="Helical" evidence="1">
    <location>
        <begin position="191"/>
        <end position="214"/>
    </location>
</feature>
<accession>A0A292PTY6</accession>
<proteinExistence type="predicted"/>
<feature type="non-terminal residue" evidence="2">
    <location>
        <position position="1"/>
    </location>
</feature>
<protein>
    <submittedName>
        <fullName evidence="2">Uncharacterized protein</fullName>
    </submittedName>
</protein>
<gene>
    <name evidence="2" type="ORF">GSTUAT00005985001</name>
</gene>
<sequence>FNAAVYTTLAANDFVVTAVTNNHFEQPTYSNATESLPEVHWEAYNFTGWSRENENARVVQLYNRVLKGYKTNAQRYEDLTPAECTKLYNTDFMSSHRNLYLITKDSSNSTHNNTLLGMAKVEAGAISPSDWMCYSYIIFIGDFSAQRTCNANNIASEVAKGMPWRVHVVRGEVEISGCRSEKIPEKCKVKFSLGIMIAVICCNLIKACSMIMAVTRSREPTLVTLGDALESFLRTPDQETMGMCFADQTFVKRKWRSGLSIMPEQWKVKGVQRWWTSVSQTRWVTCNFFCLIVIIAAALLLRSGMAKDGKYLETDITSMQ</sequence>
<evidence type="ECO:0000256" key="1">
    <source>
        <dbReference type="SAM" id="Phobius"/>
    </source>
</evidence>
<feature type="transmembrane region" description="Helical" evidence="1">
    <location>
        <begin position="282"/>
        <end position="301"/>
    </location>
</feature>
<dbReference type="Proteomes" id="UP001412239">
    <property type="component" value="Unassembled WGS sequence"/>
</dbReference>
<feature type="non-terminal residue" evidence="2">
    <location>
        <position position="320"/>
    </location>
</feature>
<keyword evidence="1" id="KW-1133">Transmembrane helix</keyword>
<dbReference type="PANTHER" id="PTHR35395">
    <property type="entry name" value="DUF6536 DOMAIN-CONTAINING PROTEIN"/>
    <property type="match status" value="1"/>
</dbReference>
<dbReference type="AlphaFoldDB" id="A0A292PTY6"/>
<evidence type="ECO:0000313" key="3">
    <source>
        <dbReference type="Proteomes" id="UP001412239"/>
    </source>
</evidence>
<dbReference type="PANTHER" id="PTHR35395:SF1">
    <property type="entry name" value="DUF6536 DOMAIN-CONTAINING PROTEIN"/>
    <property type="match status" value="1"/>
</dbReference>
<keyword evidence="1" id="KW-0812">Transmembrane</keyword>
<keyword evidence="1" id="KW-0472">Membrane</keyword>
<name>A0A292PTY6_9PEZI</name>
<reference evidence="2" key="1">
    <citation type="submission" date="2015-10" db="EMBL/GenBank/DDBJ databases">
        <authorList>
            <person name="Regsiter A."/>
            <person name="william w."/>
        </authorList>
    </citation>
    <scope>NUCLEOTIDE SEQUENCE</scope>
    <source>
        <strain evidence="2">Montdore</strain>
    </source>
</reference>
<evidence type="ECO:0000313" key="2">
    <source>
        <dbReference type="EMBL" id="CUS09940.1"/>
    </source>
</evidence>
<dbReference type="EMBL" id="LN891063">
    <property type="protein sequence ID" value="CUS09940.1"/>
    <property type="molecule type" value="Genomic_DNA"/>
</dbReference>
<keyword evidence="3" id="KW-1185">Reference proteome</keyword>
<organism evidence="2 3">
    <name type="scientific">Tuber aestivum</name>
    <name type="common">summer truffle</name>
    <dbReference type="NCBI Taxonomy" id="59557"/>
    <lineage>
        <taxon>Eukaryota</taxon>
        <taxon>Fungi</taxon>
        <taxon>Dikarya</taxon>
        <taxon>Ascomycota</taxon>
        <taxon>Pezizomycotina</taxon>
        <taxon>Pezizomycetes</taxon>
        <taxon>Pezizales</taxon>
        <taxon>Tuberaceae</taxon>
        <taxon>Tuber</taxon>
    </lineage>
</organism>